<evidence type="ECO:0008006" key="3">
    <source>
        <dbReference type="Google" id="ProtNLM"/>
    </source>
</evidence>
<dbReference type="EMBL" id="CP118942">
    <property type="protein sequence ID" value="WEE26097.1"/>
    <property type="molecule type" value="Genomic_DNA"/>
</dbReference>
<sequence length="305" mass="34335">MNQNQSIIDDANINTKLANLNKKYEIDSAINKVLLGKLLAKLNNNIVSSLQDAEFRVFSQFGDDGIIQHLVNILGIKETVFIEFGVENYNEANTRFLLENNNWRGLVIDAEPANIEYIKKTQNYWRHDLTALCDFVTAENINDIISDAGFSGDIGLLHIDVDGNDYWIWKAINVVNPAIVIVEYNSLFGSKRSITIPYEPNFIRHVSHYSGLYAGASLNALCCLAKEKGYRFIGCNSAGNNAYFVIDKLTDALAELSCEEGYILAKFREHRNEQGELTFTSGLDAIEEIRGMPVFNTITEQPEDF</sequence>
<organism evidence="1 2">
    <name type="scientific">Aeromonas hydrophila</name>
    <dbReference type="NCBI Taxonomy" id="644"/>
    <lineage>
        <taxon>Bacteria</taxon>
        <taxon>Pseudomonadati</taxon>
        <taxon>Pseudomonadota</taxon>
        <taxon>Gammaproteobacteria</taxon>
        <taxon>Aeromonadales</taxon>
        <taxon>Aeromonadaceae</taxon>
        <taxon>Aeromonas</taxon>
    </lineage>
</organism>
<proteinExistence type="predicted"/>
<accession>A0AAX3P3R0</accession>
<evidence type="ECO:0000313" key="2">
    <source>
        <dbReference type="Proteomes" id="UP001214666"/>
    </source>
</evidence>
<evidence type="ECO:0000313" key="1">
    <source>
        <dbReference type="EMBL" id="WEE26097.1"/>
    </source>
</evidence>
<protein>
    <recommendedName>
        <fullName evidence="3">NADH dehydrogenase</fullName>
    </recommendedName>
</protein>
<name>A0AAX3P3R0_AERHY</name>
<reference evidence="1" key="1">
    <citation type="submission" date="2023-02" db="EMBL/GenBank/DDBJ databases">
        <title>The sequence of Aeromonas hydrophila K533.</title>
        <authorList>
            <person name="Luo X."/>
        </authorList>
    </citation>
    <scope>NUCLEOTIDE SEQUENCE</scope>
    <source>
        <strain evidence="1">K533</strain>
    </source>
</reference>
<dbReference type="AlphaFoldDB" id="A0AAX3P3R0"/>
<gene>
    <name evidence="1" type="ORF">PY771_21155</name>
</gene>
<dbReference type="RefSeq" id="WP_077095735.1">
    <property type="nucleotide sequence ID" value="NZ_AP023398.1"/>
</dbReference>
<dbReference type="Proteomes" id="UP001214666">
    <property type="component" value="Chromosome"/>
</dbReference>